<dbReference type="SUPFAM" id="SSF81383">
    <property type="entry name" value="F-box domain"/>
    <property type="match status" value="1"/>
</dbReference>
<proteinExistence type="predicted"/>
<dbReference type="Pfam" id="PF24539">
    <property type="entry name" value="DUF7600"/>
    <property type="match status" value="1"/>
</dbReference>
<evidence type="ECO:0000313" key="3">
    <source>
        <dbReference type="Proteomes" id="UP000053732"/>
    </source>
</evidence>
<accession>A0A0G4PHB9</accession>
<dbReference type="AlphaFoldDB" id="A0A0G4PHB9"/>
<name>A0A0G4PHB9_PENC3</name>
<organism evidence="2 3">
    <name type="scientific">Penicillium camemberti (strain FM 013)</name>
    <dbReference type="NCBI Taxonomy" id="1429867"/>
    <lineage>
        <taxon>Eukaryota</taxon>
        <taxon>Fungi</taxon>
        <taxon>Dikarya</taxon>
        <taxon>Ascomycota</taxon>
        <taxon>Pezizomycotina</taxon>
        <taxon>Eurotiomycetes</taxon>
        <taxon>Eurotiomycetidae</taxon>
        <taxon>Eurotiales</taxon>
        <taxon>Aspergillaceae</taxon>
        <taxon>Penicillium</taxon>
    </lineage>
</organism>
<evidence type="ECO:0000313" key="2">
    <source>
        <dbReference type="EMBL" id="CRL25718.1"/>
    </source>
</evidence>
<reference evidence="2 3" key="1">
    <citation type="journal article" date="2014" name="Nat. Commun.">
        <title>Multiple recent horizontal transfers of a large genomic region in cheese making fungi.</title>
        <authorList>
            <person name="Cheeseman K."/>
            <person name="Ropars J."/>
            <person name="Renault P."/>
            <person name="Dupont J."/>
            <person name="Gouzy J."/>
            <person name="Branca A."/>
            <person name="Abraham A.L."/>
            <person name="Ceppi M."/>
            <person name="Conseiller E."/>
            <person name="Debuchy R."/>
            <person name="Malagnac F."/>
            <person name="Goarin A."/>
            <person name="Silar P."/>
            <person name="Lacoste S."/>
            <person name="Sallet E."/>
            <person name="Bensimon A."/>
            <person name="Giraud T."/>
            <person name="Brygoo Y."/>
        </authorList>
    </citation>
    <scope>NUCLEOTIDE SEQUENCE [LARGE SCALE GENOMIC DNA]</scope>
    <source>
        <strain evidence="3">FM 013</strain>
    </source>
</reference>
<evidence type="ECO:0000259" key="1">
    <source>
        <dbReference type="PROSITE" id="PS50181"/>
    </source>
</evidence>
<dbReference type="Gene3D" id="1.20.1280.50">
    <property type="match status" value="1"/>
</dbReference>
<gene>
    <name evidence="2" type="ORF">PCAMFM013_S015g000304</name>
</gene>
<sequence>MWICCSLEELANQCLVHLTASGVQLTDISRRTKGHEYEGRWDEVARVLKNSPPNPPNGFLIDKRCWVLLSKQFKSGELNLERLLETLREKPSNGPSIIKSSNMRFASNLPKFHECFRNAGFRAAAQALPVMDGSYVLRGNSVNAHYFEWIPLEIRLEIATYLSTVDFLNLRLCSRAMADIFEDPEFWKTRFFIHGDRGYLAFLTEGIQRARDWRLIYRCTHDLSKLHPELYARKQHWCRNQWLRDVCIMTREQNLQLHTQLGNAESLRWQKAAGKLSCRRGTRGLLNGANRKLCSTCFTKHETLTQSVPFSRDVVGLAISVLSDPHSDTDSPFTFVAGLELIYPSDMSNIVLGYRLPGNQIMIDLSARPLRGFEVMVGEGGVHAILPLFDTMNNWIGKPVDGYDFCGPVRISTGNEILGLWVEFDKLADVVALYDLSFILPLTHKYFENFIVLSFCAEDLVVR</sequence>
<dbReference type="InterPro" id="IPR056021">
    <property type="entry name" value="DUF7600"/>
</dbReference>
<dbReference type="SMART" id="SM00256">
    <property type="entry name" value="FBOX"/>
    <property type="match status" value="1"/>
</dbReference>
<dbReference type="InterPro" id="IPR036047">
    <property type="entry name" value="F-box-like_dom_sf"/>
</dbReference>
<protein>
    <submittedName>
        <fullName evidence="2">Cyclin-like F-box</fullName>
    </submittedName>
</protein>
<feature type="domain" description="F-box" evidence="1">
    <location>
        <begin position="144"/>
        <end position="190"/>
    </location>
</feature>
<dbReference type="Pfam" id="PF00646">
    <property type="entry name" value="F-box"/>
    <property type="match status" value="1"/>
</dbReference>
<dbReference type="InterPro" id="IPR001810">
    <property type="entry name" value="F-box_dom"/>
</dbReference>
<dbReference type="PROSITE" id="PS50181">
    <property type="entry name" value="FBOX"/>
    <property type="match status" value="1"/>
</dbReference>
<dbReference type="STRING" id="1429867.A0A0G4PHB9"/>
<dbReference type="Proteomes" id="UP000053732">
    <property type="component" value="Unassembled WGS sequence"/>
</dbReference>
<keyword evidence="3" id="KW-1185">Reference proteome</keyword>
<dbReference type="EMBL" id="HG793148">
    <property type="protein sequence ID" value="CRL25718.1"/>
    <property type="molecule type" value="Genomic_DNA"/>
</dbReference>